<dbReference type="Pfam" id="PF07717">
    <property type="entry name" value="OB_NTP_bind"/>
    <property type="match status" value="1"/>
</dbReference>
<evidence type="ECO:0000313" key="15">
    <source>
        <dbReference type="Proteomes" id="UP000009168"/>
    </source>
</evidence>
<dbReference type="Gene3D" id="3.40.50.300">
    <property type="entry name" value="P-loop containing nucleotide triphosphate hydrolases"/>
    <property type="match status" value="2"/>
</dbReference>
<accession>I7MDL1</accession>
<feature type="compositionally biased region" description="Low complexity" evidence="11">
    <location>
        <begin position="29"/>
        <end position="43"/>
    </location>
</feature>
<dbReference type="GO" id="GO:0008380">
    <property type="term" value="P:RNA splicing"/>
    <property type="evidence" value="ECO:0007669"/>
    <property type="project" value="UniProtKB-KW"/>
</dbReference>
<protein>
    <recommendedName>
        <fullName evidence="1">RNA helicase</fullName>
        <ecNumber evidence="1">3.6.4.13</ecNumber>
    </recommendedName>
</protein>
<evidence type="ECO:0000313" key="14">
    <source>
        <dbReference type="EMBL" id="EAR89333.2"/>
    </source>
</evidence>
<dbReference type="PROSITE" id="PS51194">
    <property type="entry name" value="HELICASE_CTER"/>
    <property type="match status" value="1"/>
</dbReference>
<evidence type="ECO:0000256" key="1">
    <source>
        <dbReference type="ARBA" id="ARBA00012552"/>
    </source>
</evidence>
<evidence type="ECO:0000256" key="3">
    <source>
        <dbReference type="ARBA" id="ARBA00022741"/>
    </source>
</evidence>
<dbReference type="InParanoid" id="I7MDL1"/>
<dbReference type="SMART" id="SM00487">
    <property type="entry name" value="DEXDc"/>
    <property type="match status" value="1"/>
</dbReference>
<keyword evidence="4" id="KW-0378">Hydrolase</keyword>
<keyword evidence="10" id="KW-0175">Coiled coil</keyword>
<dbReference type="Pfam" id="PF04408">
    <property type="entry name" value="WHD_HA2"/>
    <property type="match status" value="1"/>
</dbReference>
<feature type="compositionally biased region" description="Basic and acidic residues" evidence="11">
    <location>
        <begin position="73"/>
        <end position="96"/>
    </location>
</feature>
<keyword evidence="5 14" id="KW-0347">Helicase</keyword>
<dbReference type="InterPro" id="IPR011709">
    <property type="entry name" value="DEAD-box_helicase_OB_fold"/>
</dbReference>
<evidence type="ECO:0000256" key="5">
    <source>
        <dbReference type="ARBA" id="ARBA00022806"/>
    </source>
</evidence>
<evidence type="ECO:0000256" key="4">
    <source>
        <dbReference type="ARBA" id="ARBA00022801"/>
    </source>
</evidence>
<feature type="region of interest" description="Disordered" evidence="11">
    <location>
        <begin position="1083"/>
        <end position="1111"/>
    </location>
</feature>
<dbReference type="SUPFAM" id="SSF52540">
    <property type="entry name" value="P-loop containing nucleoside triphosphate hydrolases"/>
    <property type="match status" value="1"/>
</dbReference>
<evidence type="ECO:0000256" key="2">
    <source>
        <dbReference type="ARBA" id="ARBA00022664"/>
    </source>
</evidence>
<evidence type="ECO:0000256" key="11">
    <source>
        <dbReference type="SAM" id="MobiDB-lite"/>
    </source>
</evidence>
<reference evidence="15" key="1">
    <citation type="journal article" date="2006" name="PLoS Biol.">
        <title>Macronuclear genome sequence of the ciliate Tetrahymena thermophila, a model eukaryote.</title>
        <authorList>
            <person name="Eisen J.A."/>
            <person name="Coyne R.S."/>
            <person name="Wu M."/>
            <person name="Wu D."/>
            <person name="Thiagarajan M."/>
            <person name="Wortman J.R."/>
            <person name="Badger J.H."/>
            <person name="Ren Q."/>
            <person name="Amedeo P."/>
            <person name="Jones K.M."/>
            <person name="Tallon L.J."/>
            <person name="Delcher A.L."/>
            <person name="Salzberg S.L."/>
            <person name="Silva J.C."/>
            <person name="Haas B.J."/>
            <person name="Majoros W.H."/>
            <person name="Farzad M."/>
            <person name="Carlton J.M."/>
            <person name="Smith R.K. Jr."/>
            <person name="Garg J."/>
            <person name="Pearlman R.E."/>
            <person name="Karrer K.M."/>
            <person name="Sun L."/>
            <person name="Manning G."/>
            <person name="Elde N.C."/>
            <person name="Turkewitz A.P."/>
            <person name="Asai D.J."/>
            <person name="Wilkes D.E."/>
            <person name="Wang Y."/>
            <person name="Cai H."/>
            <person name="Collins K."/>
            <person name="Stewart B.A."/>
            <person name="Lee S.R."/>
            <person name="Wilamowska K."/>
            <person name="Weinberg Z."/>
            <person name="Ruzzo W.L."/>
            <person name="Wloga D."/>
            <person name="Gaertig J."/>
            <person name="Frankel J."/>
            <person name="Tsao C.-C."/>
            <person name="Gorovsky M.A."/>
            <person name="Keeling P.J."/>
            <person name="Waller R.F."/>
            <person name="Patron N.J."/>
            <person name="Cherry J.M."/>
            <person name="Stover N.A."/>
            <person name="Krieger C.J."/>
            <person name="del Toro C."/>
            <person name="Ryder H.F."/>
            <person name="Williamson S.C."/>
            <person name="Barbeau R.A."/>
            <person name="Hamilton E.P."/>
            <person name="Orias E."/>
        </authorList>
    </citation>
    <scope>NUCLEOTIDE SEQUENCE [LARGE SCALE GENOMIC DNA]</scope>
    <source>
        <strain evidence="15">SB210</strain>
    </source>
</reference>
<dbReference type="GO" id="GO:0003724">
    <property type="term" value="F:RNA helicase activity"/>
    <property type="evidence" value="ECO:0007669"/>
    <property type="project" value="UniProtKB-EC"/>
</dbReference>
<evidence type="ECO:0000259" key="13">
    <source>
        <dbReference type="PROSITE" id="PS51194"/>
    </source>
</evidence>
<dbReference type="InterPro" id="IPR002464">
    <property type="entry name" value="DNA/RNA_helicase_DEAH_CS"/>
</dbReference>
<dbReference type="FunCoup" id="I7MDL1">
    <property type="interactions" value="533"/>
</dbReference>
<dbReference type="EMBL" id="GG662821">
    <property type="protein sequence ID" value="EAR89333.2"/>
    <property type="molecule type" value="Genomic_DNA"/>
</dbReference>
<evidence type="ECO:0000259" key="12">
    <source>
        <dbReference type="PROSITE" id="PS51192"/>
    </source>
</evidence>
<keyword evidence="7" id="KW-0508">mRNA splicing</keyword>
<evidence type="ECO:0000256" key="8">
    <source>
        <dbReference type="ARBA" id="ARBA00038040"/>
    </source>
</evidence>
<dbReference type="InterPro" id="IPR007502">
    <property type="entry name" value="Helicase-assoc_dom"/>
</dbReference>
<sequence>MSSKDKKTDKRRSRSRSYEKDNSRKSDYSNRSSKNSGSSSYRGSRYDDEQSDYKDKQSQSSLKDYSRPSKYSQSEKRRERSSRSRSRSNERNDKGSRTSKYNNSYEKGSSSSYTQSTQQSTNKRDTGTKENPAYKLSSGPVMFVGSKGATLVKKTPLPPSRNAEGNGGDQFKAPAPRGQGGQTNQYQGYQTSKRQNRNENEWDDYEGKAEQYWYDQDENGNYFDEAEEAIFVGDEQAFRAKEEQLEMMKQKKQNAKQNEKNMENDKWDFNRMVASGIFKMKEVSFDFNEEDDNRVSVLVHDIKPIFLDGKNIYTKQIECVSVVKDENSQMAIISKKGSNVLRFQREKADKTKMRQRFWELAGSRMGSILGVKKIEENKDSADFTEEGDLDYKKSSQYASALIKKQESVSEFTRTKTIKQQREYLPIYSVREELLKAVGESKVLIISGETGSGKTTQLTQYLYESDYASHGNGMIGCTQPRRVAAVSVAKRVAEEIGCELGQEVGYSIRFEDCTTKNTRIKYMTDGVLLRESLNDPDLEQYSCIIMDEAHERSLNTDVLFGILKKVAQRRRDIKIIITSATMNSRKFSDFFDGASIFEIPGRTFPVGIRFDKAAAEDYVDAAVKKALQVHIQEPPGDILIFMTGQEDIEVTCLLLAEKIASQETIPPITILPIYSQLRSDDQAKIFESSKQRKCIVATNIAETSLTLDGVRYVIDTGYCKIKVYNPKIGMDALQITPISQANANQRSGRAGRTGPGICYRLYSDTNFRSDMLENNIPEIQRTNLANVVLLLKSLNIDDLLQFDFMDPPPQETILNSMYQLWLLGCLDEAGSITDLGRKMAQFPLDPPLTKMLITADELGCTEEILTIVSMLSVPSVFYRPKGREEESDAVREKLLISESDHLTLLNVYEQWKKNDYSGQWCSDHFIQVKTLRKVREVRSQLKDIAKQQNLKLTSCNYDYDLVRKAICSAYFTHAAKIKSIGEYTNLRTAMPCRVHPSSALFTLGHAPDYVVYHELIMTTKEYMSCVTSVDPKWLEEMGPMFFSVKEYYGHRRDRSQIQAEATNRIELSNRIALEKQTEMRIKKQQEMELEKQQRDQLVESSNKKAPKLATGRRIANTSLLNRNIDED</sequence>
<dbReference type="InterPro" id="IPR001650">
    <property type="entry name" value="Helicase_C-like"/>
</dbReference>
<dbReference type="Pfam" id="PF00271">
    <property type="entry name" value="Helicase_C"/>
    <property type="match status" value="1"/>
</dbReference>
<dbReference type="Proteomes" id="UP000009168">
    <property type="component" value="Unassembled WGS sequence"/>
</dbReference>
<keyword evidence="6" id="KW-0067">ATP-binding</keyword>
<dbReference type="InterPro" id="IPR011545">
    <property type="entry name" value="DEAD/DEAH_box_helicase_dom"/>
</dbReference>
<evidence type="ECO:0000256" key="6">
    <source>
        <dbReference type="ARBA" id="ARBA00022840"/>
    </source>
</evidence>
<dbReference type="STRING" id="312017.I7MDL1"/>
<feature type="compositionally biased region" description="Basic and acidic residues" evidence="11">
    <location>
        <begin position="16"/>
        <end position="28"/>
    </location>
</feature>
<dbReference type="CDD" id="cd18791">
    <property type="entry name" value="SF2_C_RHA"/>
    <property type="match status" value="1"/>
</dbReference>
<feature type="domain" description="Helicase ATP-binding" evidence="12">
    <location>
        <begin position="434"/>
        <end position="599"/>
    </location>
</feature>
<feature type="domain" description="Helicase C-terminal" evidence="13">
    <location>
        <begin position="621"/>
        <end position="794"/>
    </location>
</feature>
<dbReference type="Pfam" id="PF21010">
    <property type="entry name" value="HA2_C"/>
    <property type="match status" value="1"/>
</dbReference>
<organism evidence="14 15">
    <name type="scientific">Tetrahymena thermophila (strain SB210)</name>
    <dbReference type="NCBI Taxonomy" id="312017"/>
    <lineage>
        <taxon>Eukaryota</taxon>
        <taxon>Sar</taxon>
        <taxon>Alveolata</taxon>
        <taxon>Ciliophora</taxon>
        <taxon>Intramacronucleata</taxon>
        <taxon>Oligohymenophorea</taxon>
        <taxon>Hymenostomatida</taxon>
        <taxon>Tetrahymenina</taxon>
        <taxon>Tetrahymenidae</taxon>
        <taxon>Tetrahymena</taxon>
    </lineage>
</organism>
<evidence type="ECO:0000256" key="7">
    <source>
        <dbReference type="ARBA" id="ARBA00023187"/>
    </source>
</evidence>
<dbReference type="PROSITE" id="PS51192">
    <property type="entry name" value="HELICASE_ATP_BIND_1"/>
    <property type="match status" value="1"/>
</dbReference>
<dbReference type="FunFam" id="1.20.120.1080:FF:000001">
    <property type="entry name" value="Pre-mRNA-splicing factor ATP-dependent RNA helicase"/>
    <property type="match status" value="1"/>
</dbReference>
<comment type="catalytic activity">
    <reaction evidence="9">
        <text>ATP + H2O = ADP + phosphate + H(+)</text>
        <dbReference type="Rhea" id="RHEA:13065"/>
        <dbReference type="ChEBI" id="CHEBI:15377"/>
        <dbReference type="ChEBI" id="CHEBI:15378"/>
        <dbReference type="ChEBI" id="CHEBI:30616"/>
        <dbReference type="ChEBI" id="CHEBI:43474"/>
        <dbReference type="ChEBI" id="CHEBI:456216"/>
        <dbReference type="EC" id="3.6.4.13"/>
    </reaction>
</comment>
<feature type="region of interest" description="Disordered" evidence="11">
    <location>
        <begin position="1"/>
        <end position="201"/>
    </location>
</feature>
<dbReference type="FunFam" id="3.40.50.300:FF:000615">
    <property type="entry name" value="pre-mRNA-splicing factor ATP-dependent RNA helicase DEAH7"/>
    <property type="match status" value="1"/>
</dbReference>
<feature type="compositionally biased region" description="Basic and acidic residues" evidence="11">
    <location>
        <begin position="44"/>
        <end position="57"/>
    </location>
</feature>
<feature type="compositionally biased region" description="Low complexity" evidence="11">
    <location>
        <begin position="182"/>
        <end position="191"/>
    </location>
</feature>
<evidence type="ECO:0000256" key="9">
    <source>
        <dbReference type="ARBA" id="ARBA00047984"/>
    </source>
</evidence>
<gene>
    <name evidence="14" type="ORF">TTHERM_00372500</name>
</gene>
<dbReference type="InterPro" id="IPR027417">
    <property type="entry name" value="P-loop_NTPase"/>
</dbReference>
<dbReference type="eggNOG" id="KOG0924">
    <property type="taxonomic scope" value="Eukaryota"/>
</dbReference>
<proteinExistence type="inferred from homology"/>
<feature type="coiled-coil region" evidence="10">
    <location>
        <begin position="238"/>
        <end position="265"/>
    </location>
</feature>
<dbReference type="EC" id="3.6.4.13" evidence="1"/>
<dbReference type="Gene3D" id="1.20.120.1080">
    <property type="match status" value="1"/>
</dbReference>
<keyword evidence="3" id="KW-0547">Nucleotide-binding</keyword>
<dbReference type="GO" id="GO:0005524">
    <property type="term" value="F:ATP binding"/>
    <property type="evidence" value="ECO:0007669"/>
    <property type="project" value="UniProtKB-KW"/>
</dbReference>
<feature type="compositionally biased region" description="Low complexity" evidence="11">
    <location>
        <begin position="99"/>
        <end position="121"/>
    </location>
</feature>
<dbReference type="GO" id="GO:0003723">
    <property type="term" value="F:RNA binding"/>
    <property type="evidence" value="ECO:0007669"/>
    <property type="project" value="TreeGrafter"/>
</dbReference>
<evidence type="ECO:0000256" key="10">
    <source>
        <dbReference type="SAM" id="Coils"/>
    </source>
</evidence>
<dbReference type="OrthoDB" id="10253254at2759"/>
<dbReference type="FunFam" id="3.40.50.300:FF:000007">
    <property type="entry name" value="Pre-mRNA-splicing factor ATP-dependent RNA helicase"/>
    <property type="match status" value="1"/>
</dbReference>
<dbReference type="Pfam" id="PF00270">
    <property type="entry name" value="DEAD"/>
    <property type="match status" value="1"/>
</dbReference>
<keyword evidence="2" id="KW-0507">mRNA processing</keyword>
<dbReference type="AlphaFoldDB" id="I7MDL1"/>
<comment type="similarity">
    <text evidence="8">Belongs to the DEAD box helicase family. DEAH subfamily. PRP16 sub-subfamily.</text>
</comment>
<feature type="compositionally biased region" description="Basic and acidic residues" evidence="11">
    <location>
        <begin position="1083"/>
        <end position="1096"/>
    </location>
</feature>
<dbReference type="InterPro" id="IPR014001">
    <property type="entry name" value="Helicase_ATP-bd"/>
</dbReference>
<dbReference type="PROSITE" id="PS00690">
    <property type="entry name" value="DEAH_ATP_HELICASE"/>
    <property type="match status" value="1"/>
</dbReference>
<dbReference type="SMART" id="SM00847">
    <property type="entry name" value="HA2"/>
    <property type="match status" value="1"/>
</dbReference>
<dbReference type="GeneID" id="7845134"/>
<keyword evidence="15" id="KW-1185">Reference proteome</keyword>
<dbReference type="PANTHER" id="PTHR18934:SF91">
    <property type="entry name" value="PRE-MRNA-SPLICING FACTOR ATP-DEPENDENT RNA HELICASE PRP16"/>
    <property type="match status" value="1"/>
</dbReference>
<dbReference type="KEGG" id="tet:TTHERM_00372500"/>
<dbReference type="PANTHER" id="PTHR18934">
    <property type="entry name" value="ATP-DEPENDENT RNA HELICASE"/>
    <property type="match status" value="1"/>
</dbReference>
<dbReference type="RefSeq" id="XP_001009578.2">
    <property type="nucleotide sequence ID" value="XM_001009578.2"/>
</dbReference>
<name>I7MDL1_TETTS</name>
<dbReference type="InterPro" id="IPR048333">
    <property type="entry name" value="HA2_WH"/>
</dbReference>
<dbReference type="SMART" id="SM00490">
    <property type="entry name" value="HELICc"/>
    <property type="match status" value="1"/>
</dbReference>
<dbReference type="GO" id="GO:0006397">
    <property type="term" value="P:mRNA processing"/>
    <property type="evidence" value="ECO:0007669"/>
    <property type="project" value="UniProtKB-KW"/>
</dbReference>
<dbReference type="GO" id="GO:0016787">
    <property type="term" value="F:hydrolase activity"/>
    <property type="evidence" value="ECO:0007669"/>
    <property type="project" value="UniProtKB-KW"/>
</dbReference>